<keyword evidence="5" id="KW-0472">Membrane</keyword>
<evidence type="ECO:0000259" key="6">
    <source>
        <dbReference type="Pfam" id="PF02668"/>
    </source>
</evidence>
<dbReference type="InterPro" id="IPR042098">
    <property type="entry name" value="TauD-like_sf"/>
</dbReference>
<dbReference type="PANTHER" id="PTHR10696">
    <property type="entry name" value="GAMMA-BUTYROBETAINE HYDROXYLASE-RELATED"/>
    <property type="match status" value="1"/>
</dbReference>
<feature type="transmembrane region" description="Helical" evidence="5">
    <location>
        <begin position="139"/>
        <end position="157"/>
    </location>
</feature>
<comment type="pathway">
    <text evidence="2">Amine and polyamine biosynthesis; carnitine biosynthesis.</text>
</comment>
<dbReference type="EMBL" id="UZAH01032338">
    <property type="protein sequence ID" value="VDP21188.1"/>
    <property type="molecule type" value="Genomic_DNA"/>
</dbReference>
<dbReference type="WBParaSite" id="HPBE_0002065401-mRNA-1">
    <property type="protein sequence ID" value="HPBE_0002065401-mRNA-1"/>
    <property type="gene ID" value="HPBE_0002065401"/>
</dbReference>
<dbReference type="InterPro" id="IPR003819">
    <property type="entry name" value="TauD/TfdA-like"/>
</dbReference>
<evidence type="ECO:0000256" key="1">
    <source>
        <dbReference type="ARBA" id="ARBA00001961"/>
    </source>
</evidence>
<keyword evidence="8" id="KW-1185">Reference proteome</keyword>
<dbReference type="GO" id="GO:0045329">
    <property type="term" value="P:carnitine biosynthetic process"/>
    <property type="evidence" value="ECO:0007669"/>
    <property type="project" value="UniProtKB-KW"/>
</dbReference>
<protein>
    <submittedName>
        <fullName evidence="9">TauD domain-containing protein</fullName>
    </submittedName>
</protein>
<organism evidence="8 9">
    <name type="scientific">Heligmosomoides polygyrus</name>
    <name type="common">Parasitic roundworm</name>
    <dbReference type="NCBI Taxonomy" id="6339"/>
    <lineage>
        <taxon>Eukaryota</taxon>
        <taxon>Metazoa</taxon>
        <taxon>Ecdysozoa</taxon>
        <taxon>Nematoda</taxon>
        <taxon>Chromadorea</taxon>
        <taxon>Rhabditida</taxon>
        <taxon>Rhabditina</taxon>
        <taxon>Rhabditomorpha</taxon>
        <taxon>Strongyloidea</taxon>
        <taxon>Heligmosomidae</taxon>
        <taxon>Heligmosomoides</taxon>
    </lineage>
</organism>
<accession>A0A183GEB1</accession>
<dbReference type="GO" id="GO:0016491">
    <property type="term" value="F:oxidoreductase activity"/>
    <property type="evidence" value="ECO:0007669"/>
    <property type="project" value="UniProtKB-KW"/>
</dbReference>
<evidence type="ECO:0000313" key="8">
    <source>
        <dbReference type="Proteomes" id="UP000050761"/>
    </source>
</evidence>
<evidence type="ECO:0000256" key="2">
    <source>
        <dbReference type="ARBA" id="ARBA00005022"/>
    </source>
</evidence>
<evidence type="ECO:0000256" key="3">
    <source>
        <dbReference type="ARBA" id="ARBA00022873"/>
    </source>
</evidence>
<reference evidence="7 8" key="1">
    <citation type="submission" date="2018-11" db="EMBL/GenBank/DDBJ databases">
        <authorList>
            <consortium name="Pathogen Informatics"/>
        </authorList>
    </citation>
    <scope>NUCLEOTIDE SEQUENCE [LARGE SCALE GENOMIC DNA]</scope>
</reference>
<dbReference type="OrthoDB" id="408743at2759"/>
<evidence type="ECO:0000256" key="4">
    <source>
        <dbReference type="ARBA" id="ARBA00023002"/>
    </source>
</evidence>
<reference evidence="9" key="2">
    <citation type="submission" date="2019-09" db="UniProtKB">
        <authorList>
            <consortium name="WormBaseParasite"/>
        </authorList>
    </citation>
    <scope>IDENTIFICATION</scope>
</reference>
<dbReference type="SUPFAM" id="SSF51197">
    <property type="entry name" value="Clavaminate synthase-like"/>
    <property type="match status" value="1"/>
</dbReference>
<name>A0A183GEB1_HELPZ</name>
<evidence type="ECO:0000256" key="5">
    <source>
        <dbReference type="SAM" id="Phobius"/>
    </source>
</evidence>
<dbReference type="GO" id="GO:0005739">
    <property type="term" value="C:mitochondrion"/>
    <property type="evidence" value="ECO:0007669"/>
    <property type="project" value="TreeGrafter"/>
</dbReference>
<keyword evidence="4" id="KW-0560">Oxidoreductase</keyword>
<gene>
    <name evidence="7" type="ORF">HPBE_LOCUS20653</name>
</gene>
<comment type="cofactor">
    <cofactor evidence="1">
        <name>L-ascorbate</name>
        <dbReference type="ChEBI" id="CHEBI:38290"/>
    </cofactor>
</comment>
<keyword evidence="5" id="KW-1133">Transmembrane helix</keyword>
<feature type="domain" description="TauD/TfdA-like" evidence="6">
    <location>
        <begin position="55"/>
        <end position="139"/>
    </location>
</feature>
<evidence type="ECO:0000313" key="9">
    <source>
        <dbReference type="WBParaSite" id="HPBE_0002065401-mRNA-1"/>
    </source>
</evidence>
<dbReference type="PANTHER" id="PTHR10696:SF51">
    <property type="entry name" value="TRIMETHYLLYSINE DIOXYGENASE, MITOCHONDRIAL"/>
    <property type="match status" value="1"/>
</dbReference>
<dbReference type="Proteomes" id="UP000050761">
    <property type="component" value="Unassembled WGS sequence"/>
</dbReference>
<evidence type="ECO:0000313" key="7">
    <source>
        <dbReference type="EMBL" id="VDP21188.1"/>
    </source>
</evidence>
<sequence>KALCCDKQNQTIIEGDSPATNTERFFSNLNRVELFRYQNGLRKVHQPAWFRSDFNMKTVAESFVKYGLVMVDGVEASAEATERLCRRVAPIHDTFFGAFWVFSNKAQEKGYHEDTAYGSNTIGPHTDGTYFNQTPGIQVRFFIVIINYVFISFSYSIKTDKGRRHQSILGCSTHSASTRSRVGDLNAYLVTQLLAVASR</sequence>
<dbReference type="Pfam" id="PF02668">
    <property type="entry name" value="TauD"/>
    <property type="match status" value="1"/>
</dbReference>
<keyword evidence="3" id="KW-0124">Carnitine biosynthesis</keyword>
<dbReference type="AlphaFoldDB" id="A0A183GEB1"/>
<dbReference type="Gene3D" id="3.60.130.10">
    <property type="entry name" value="Clavaminate synthase-like"/>
    <property type="match status" value="1"/>
</dbReference>
<proteinExistence type="predicted"/>
<dbReference type="InterPro" id="IPR050411">
    <property type="entry name" value="AlphaKG_dependent_hydroxylases"/>
</dbReference>
<accession>A0A3P8CJJ1</accession>
<keyword evidence="5" id="KW-0812">Transmembrane</keyword>